<accession>A0AAN9R5L4</accession>
<protein>
    <submittedName>
        <fullName evidence="2">Uncharacterized protein</fullName>
    </submittedName>
</protein>
<keyword evidence="3" id="KW-1185">Reference proteome</keyword>
<evidence type="ECO:0000256" key="1">
    <source>
        <dbReference type="SAM" id="MobiDB-lite"/>
    </source>
</evidence>
<comment type="caution">
    <text evidence="2">The sequence shown here is derived from an EMBL/GenBank/DDBJ whole genome shotgun (WGS) entry which is preliminary data.</text>
</comment>
<dbReference type="AlphaFoldDB" id="A0AAN9R5L4"/>
<sequence>MGWVGLLEMAKNWEEEVSKLGEDKIKDHKENSNTVNNNNNKGKVPKGHKGWPLLGETHISLPVATPPTLLASWKSANLYVWSNITSLMLPSDFPSDKNYQWYGNVFKTSILGSVESVLYASLRSTKSSCMHFSKQHILGKVTATIEEPYATAIASELGIGVILAKSSQ</sequence>
<organism evidence="2 3">
    <name type="scientific">Canavalia gladiata</name>
    <name type="common">Sword bean</name>
    <name type="synonym">Dolichos gladiatus</name>
    <dbReference type="NCBI Taxonomy" id="3824"/>
    <lineage>
        <taxon>Eukaryota</taxon>
        <taxon>Viridiplantae</taxon>
        <taxon>Streptophyta</taxon>
        <taxon>Embryophyta</taxon>
        <taxon>Tracheophyta</taxon>
        <taxon>Spermatophyta</taxon>
        <taxon>Magnoliopsida</taxon>
        <taxon>eudicotyledons</taxon>
        <taxon>Gunneridae</taxon>
        <taxon>Pentapetalae</taxon>
        <taxon>rosids</taxon>
        <taxon>fabids</taxon>
        <taxon>Fabales</taxon>
        <taxon>Fabaceae</taxon>
        <taxon>Papilionoideae</taxon>
        <taxon>50 kb inversion clade</taxon>
        <taxon>NPAAA clade</taxon>
        <taxon>indigoferoid/millettioid clade</taxon>
        <taxon>Phaseoleae</taxon>
        <taxon>Canavalia</taxon>
    </lineage>
</organism>
<name>A0AAN9R5L4_CANGL</name>
<dbReference type="EMBL" id="JAYMYQ010000001">
    <property type="protein sequence ID" value="KAK7360122.1"/>
    <property type="molecule type" value="Genomic_DNA"/>
</dbReference>
<dbReference type="Proteomes" id="UP001367508">
    <property type="component" value="Unassembled WGS sequence"/>
</dbReference>
<proteinExistence type="predicted"/>
<evidence type="ECO:0000313" key="2">
    <source>
        <dbReference type="EMBL" id="KAK7360122.1"/>
    </source>
</evidence>
<evidence type="ECO:0000313" key="3">
    <source>
        <dbReference type="Proteomes" id="UP001367508"/>
    </source>
</evidence>
<feature type="region of interest" description="Disordered" evidence="1">
    <location>
        <begin position="22"/>
        <end position="46"/>
    </location>
</feature>
<reference evidence="2 3" key="1">
    <citation type="submission" date="2024-01" db="EMBL/GenBank/DDBJ databases">
        <title>The genomes of 5 underutilized Papilionoideae crops provide insights into root nodulation and disease resistanc.</title>
        <authorList>
            <person name="Jiang F."/>
        </authorList>
    </citation>
    <scope>NUCLEOTIDE SEQUENCE [LARGE SCALE GENOMIC DNA]</scope>
    <source>
        <strain evidence="2">LVBAO_FW01</strain>
        <tissue evidence="2">Leaves</tissue>
    </source>
</reference>
<gene>
    <name evidence="2" type="ORF">VNO77_02099</name>
</gene>
<feature type="compositionally biased region" description="Basic and acidic residues" evidence="1">
    <location>
        <begin position="22"/>
        <end position="31"/>
    </location>
</feature>